<dbReference type="GeneID" id="13097027"/>
<dbReference type="EMBL" id="GU117622">
    <property type="protein sequence ID" value="ADJ96349.1"/>
    <property type="molecule type" value="Genomic_DNA"/>
</dbReference>
<dbReference type="GO" id="GO:0006351">
    <property type="term" value="P:DNA-templated transcription"/>
    <property type="evidence" value="ECO:0007669"/>
    <property type="project" value="UniProtKB-UniRule"/>
</dbReference>
<comment type="subcellular location">
    <subcellularLocation>
        <location evidence="1 12">Host nucleus</location>
    </subcellularLocation>
</comment>
<feature type="compositionally biased region" description="Low complexity" evidence="13">
    <location>
        <begin position="291"/>
        <end position="303"/>
    </location>
</feature>
<keyword evidence="9 12" id="KW-0238">DNA-binding</keyword>
<keyword evidence="8 12" id="KW-0805">Transcription regulation</keyword>
<evidence type="ECO:0000256" key="1">
    <source>
        <dbReference type="ARBA" id="ARBA00004147"/>
    </source>
</evidence>
<keyword evidence="10 12" id="KW-0010">Activator</keyword>
<dbReference type="SUPFAM" id="SSF51332">
    <property type="entry name" value="E2 regulatory, transactivation domain"/>
    <property type="match status" value="1"/>
</dbReference>
<keyword evidence="6 12" id="KW-1048">Host nucleus</keyword>
<evidence type="ECO:0000256" key="9">
    <source>
        <dbReference type="ARBA" id="ARBA00023125"/>
    </source>
</evidence>
<evidence type="ECO:0000259" key="15">
    <source>
        <dbReference type="Pfam" id="PF00511"/>
    </source>
</evidence>
<dbReference type="HAMAP" id="MF_04001">
    <property type="entry name" value="PPV_E2"/>
    <property type="match status" value="1"/>
</dbReference>
<dbReference type="GO" id="GO:0006275">
    <property type="term" value="P:regulation of DNA replication"/>
    <property type="evidence" value="ECO:0007669"/>
    <property type="project" value="UniProtKB-UniRule"/>
</dbReference>
<feature type="domain" description="Papillomavirus E2 C-terminal" evidence="15">
    <location>
        <begin position="349"/>
        <end position="422"/>
    </location>
</feature>
<keyword evidence="4 12" id="KW-0244">Early protein</keyword>
<evidence type="ECO:0000256" key="13">
    <source>
        <dbReference type="SAM" id="MobiDB-lite"/>
    </source>
</evidence>
<dbReference type="InterPro" id="IPR035975">
    <property type="entry name" value="E2/EBNA1_C_sf"/>
</dbReference>
<feature type="compositionally biased region" description="Basic and acidic residues" evidence="13">
    <location>
        <begin position="227"/>
        <end position="244"/>
    </location>
</feature>
<organism evidence="16 17">
    <name type="scientific">Phocoena phocoena papillomavirus 2</name>
    <dbReference type="NCBI Taxonomy" id="706526"/>
    <lineage>
        <taxon>Viruses</taxon>
        <taxon>Monodnaviria</taxon>
        <taxon>Shotokuvirae</taxon>
        <taxon>Cossaviricota</taxon>
        <taxon>Papovaviricetes</taxon>
        <taxon>Zurhausenvirales</taxon>
        <taxon>Papillomaviridae</taxon>
        <taxon>Firstpapillomavirinae</taxon>
        <taxon>Upsilonpapillomavirus</taxon>
        <taxon>Upsilonpapillomavirus 3</taxon>
    </lineage>
</organism>
<comment type="caution">
    <text evidence="12">Lacks conserved residue(s) required for the propagation of feature annotation.</text>
</comment>
<dbReference type="KEGG" id="vg:13097027"/>
<sequence length="430" mass="46945">MQCKEGTMESLCSRLDALQEKQMDILELDAGHIADVEKYVELLRKEAMLLCAANSRGLKTVGCTAVPGKQACESNARQTIQLHLLICSLRKSSFANEQWRLSDLTFSMYMCPPRETFKKKGRNVTVMFDDDPSNCMEYTLWSKVYVETEENAWECVESHIDGIGIYYCVQGITVYYVKFLDECKKYGSTCKWKLVDGANDIASLLVSSTTCAPEASCQQPILPETSGRQEDTTDRGAFDPDKYTPPRKRYRFAASEKPTPQPPVPSAQPPLPEATTSPTPAPTAAPPTTPATPSGSDSPSITFGSGGSSTGGSGDSGGSVSDISNAGRSSNCDCDCGTSTGVRTGFYIPAVLIAGGPNQVKCLRWRLKKKYRGTYKNCSTTWTWVDDDGLTRTCSHRICVSFCCKIQRNCFLQCVPLPQGTVAAVAELPF</sequence>
<evidence type="ECO:0000256" key="3">
    <source>
        <dbReference type="ARBA" id="ARBA00022491"/>
    </source>
</evidence>
<dbReference type="InterPro" id="IPR036050">
    <property type="entry name" value="Regulatory_protein_E2_N"/>
</dbReference>
<comment type="similarity">
    <text evidence="2">Belongs to the papillomaviridae E8^E2C protein family.</text>
</comment>
<dbReference type="InterPro" id="IPR012677">
    <property type="entry name" value="Nucleotide-bd_a/b_plait_sf"/>
</dbReference>
<comment type="similarity">
    <text evidence="12">Belongs to the papillomaviridae E2 protein family.</text>
</comment>
<dbReference type="Gene3D" id="2.170.200.10">
    <property type="entry name" value="Papillomavirus E2 early protein domain"/>
    <property type="match status" value="1"/>
</dbReference>
<dbReference type="InterPro" id="IPR042503">
    <property type="entry name" value="Regulatory_protein_E2_N_1"/>
</dbReference>
<evidence type="ECO:0000256" key="10">
    <source>
        <dbReference type="ARBA" id="ARBA00023159"/>
    </source>
</evidence>
<dbReference type="InterPro" id="IPR000427">
    <property type="entry name" value="Papillomavirus_E2_C"/>
</dbReference>
<dbReference type="GO" id="GO:0042025">
    <property type="term" value="C:host cell nucleus"/>
    <property type="evidence" value="ECO:0007669"/>
    <property type="project" value="UniProtKB-SubCell"/>
</dbReference>
<keyword evidence="11 12" id="KW-0804">Transcription</keyword>
<dbReference type="InterPro" id="IPR001866">
    <property type="entry name" value="PPV_E2_N"/>
</dbReference>
<feature type="region of interest" description="DNA-binding domain" evidence="12">
    <location>
        <begin position="347"/>
        <end position="430"/>
    </location>
</feature>
<dbReference type="GO" id="GO:0006260">
    <property type="term" value="P:DNA replication"/>
    <property type="evidence" value="ECO:0007669"/>
    <property type="project" value="UniProtKB-KW"/>
</dbReference>
<name>F2VIR4_9PAPI</name>
<keyword evidence="5 12" id="KW-0597">Phosphoprotein</keyword>
<dbReference type="Gene3D" id="1.10.287.30">
    <property type="entry name" value="E2 (early) protein, N terminal domain, subdomain 1"/>
    <property type="match status" value="1"/>
</dbReference>
<feature type="compositionally biased region" description="Pro residues" evidence="13">
    <location>
        <begin position="279"/>
        <end position="290"/>
    </location>
</feature>
<dbReference type="GO" id="GO:0039693">
    <property type="term" value="P:viral DNA genome replication"/>
    <property type="evidence" value="ECO:0007669"/>
    <property type="project" value="UniProtKB-UniRule"/>
</dbReference>
<reference evidence="16 17" key="1">
    <citation type="journal article" date="2011" name="Mol. Phylogenet. Evol.">
        <title>Modular organizations of novel cetacean papillomaviruses.</title>
        <authorList>
            <person name="Gottschling M."/>
            <person name="Bravo I.G."/>
            <person name="Schulz E."/>
            <person name="Bracho M.A."/>
            <person name="Deaville R."/>
            <person name="Jepson P.D."/>
            <person name="Bressem M.F."/>
            <person name="Stockfleth E."/>
            <person name="Nindl I."/>
        </authorList>
    </citation>
    <scope>NUCLEOTIDE SEQUENCE [LARGE SCALE GENOMIC DNA]</scope>
</reference>
<feature type="domain" description="Papillomavirus E2 N-terminal" evidence="14">
    <location>
        <begin position="8"/>
        <end position="201"/>
    </location>
</feature>
<gene>
    <name evidence="12 16" type="primary">E2</name>
</gene>
<dbReference type="InterPro" id="IPR033668">
    <property type="entry name" value="Reg_prot_E2"/>
</dbReference>
<protein>
    <recommendedName>
        <fullName evidence="12">Regulatory protein E2</fullName>
    </recommendedName>
</protein>
<dbReference type="GO" id="GO:0003700">
    <property type="term" value="F:DNA-binding transcription factor activity"/>
    <property type="evidence" value="ECO:0007669"/>
    <property type="project" value="UniProtKB-UniRule"/>
</dbReference>
<dbReference type="GO" id="GO:0000166">
    <property type="term" value="F:nucleotide binding"/>
    <property type="evidence" value="ECO:0007669"/>
    <property type="project" value="UniProtKB-UniRule"/>
</dbReference>
<dbReference type="SUPFAM" id="SSF54957">
    <property type="entry name" value="Viral DNA-binding domain"/>
    <property type="match status" value="1"/>
</dbReference>
<dbReference type="Gene3D" id="3.30.70.330">
    <property type="match status" value="1"/>
</dbReference>
<evidence type="ECO:0000256" key="6">
    <source>
        <dbReference type="ARBA" id="ARBA00022562"/>
    </source>
</evidence>
<evidence type="ECO:0000256" key="12">
    <source>
        <dbReference type="HAMAP-Rule" id="MF_04001"/>
    </source>
</evidence>
<keyword evidence="17" id="KW-1185">Reference proteome</keyword>
<keyword evidence="3 12" id="KW-0678">Repressor</keyword>
<dbReference type="InterPro" id="IPR042504">
    <property type="entry name" value="Regulatory_protein_E2_N_2"/>
</dbReference>
<keyword evidence="7 12" id="KW-0235">DNA replication</keyword>
<evidence type="ECO:0000256" key="5">
    <source>
        <dbReference type="ARBA" id="ARBA00022553"/>
    </source>
</evidence>
<evidence type="ECO:0000256" key="2">
    <source>
        <dbReference type="ARBA" id="ARBA00007794"/>
    </source>
</evidence>
<dbReference type="OrthoDB" id="15886at10239"/>
<accession>F2VIR4</accession>
<feature type="compositionally biased region" description="Gly residues" evidence="13">
    <location>
        <begin position="304"/>
        <end position="317"/>
    </location>
</feature>
<dbReference type="Pfam" id="PF00511">
    <property type="entry name" value="PPV_E2_C"/>
    <property type="match status" value="1"/>
</dbReference>
<dbReference type="Proteomes" id="UP000102623">
    <property type="component" value="Segment"/>
</dbReference>
<evidence type="ECO:0000256" key="4">
    <source>
        <dbReference type="ARBA" id="ARBA00022518"/>
    </source>
</evidence>
<dbReference type="Pfam" id="PF00508">
    <property type="entry name" value="PPV_E2_N"/>
    <property type="match status" value="1"/>
</dbReference>
<proteinExistence type="inferred from homology"/>
<evidence type="ECO:0000256" key="8">
    <source>
        <dbReference type="ARBA" id="ARBA00023015"/>
    </source>
</evidence>
<feature type="region of interest" description="Disordered" evidence="13">
    <location>
        <begin position="216"/>
        <end position="322"/>
    </location>
</feature>
<evidence type="ECO:0000313" key="16">
    <source>
        <dbReference type="EMBL" id="ADJ96349.1"/>
    </source>
</evidence>
<evidence type="ECO:0000256" key="11">
    <source>
        <dbReference type="ARBA" id="ARBA00023163"/>
    </source>
</evidence>
<dbReference type="RefSeq" id="YP_006470630.1">
    <property type="nucleotide sequence ID" value="NC_018075.1"/>
</dbReference>
<evidence type="ECO:0000313" key="17">
    <source>
        <dbReference type="Proteomes" id="UP000102623"/>
    </source>
</evidence>
<comment type="function">
    <text evidence="12">Plays a role in the initiation of viral DNA replication. A dimer of E2 interacts with a dimer of E1 in order to improve specificity of E1 DNA binding activity. Once the complex recognizes and binds DNA at specific sites, the E2 dimer is removed from DNA. E2 also regulates viral transcription through binding to the E2RE response element (5'-ACCNNNNNNGGT-3') present in multiple copies in the regulatory regions of the viral genome. Activates or represses transcription depending on E2RE's position with regards to proximal promoter elements including the TATA-box. Repression occurs by sterically hindering the assembly of the transcription initiation complex.</text>
</comment>
<evidence type="ECO:0000256" key="7">
    <source>
        <dbReference type="ARBA" id="ARBA00022705"/>
    </source>
</evidence>
<comment type="subunit">
    <text evidence="12">Binds DNA as homodimer. Interacts with protein E1; this interaction greatly increases E1 DNA-binding activity. Interacts with protein L1; this interaction enhances E2-dependent replication and transcription activation. Interacts with protein L2; this interaction inhibits E2 transcriptional activity but not DNA replication function E2. Interacts with protein E7; this interaction inhibits E7 oncogenic activity. Interacts with host TAF1; this interaction modulates E2-dependent transcriptional regulation. Interacts with host BRD4; this interaction mediates E2 transcriptional activation function. Additionally, the interaction with host BRD4 on mitotic chromosomes mediates tethering of the viral genome. Interacts with host TOPBP1; this interaction is required for optimal viral DNA replication.</text>
</comment>
<comment type="PTM">
    <text evidence="12">Phosphorylated.</text>
</comment>
<feature type="compositionally biased region" description="Pro residues" evidence="13">
    <location>
        <begin position="259"/>
        <end position="272"/>
    </location>
</feature>
<evidence type="ECO:0000259" key="14">
    <source>
        <dbReference type="Pfam" id="PF00508"/>
    </source>
</evidence>
<dbReference type="GO" id="GO:0003677">
    <property type="term" value="F:DNA binding"/>
    <property type="evidence" value="ECO:0007669"/>
    <property type="project" value="UniProtKB-UniRule"/>
</dbReference>